<comment type="caution">
    <text evidence="1">The sequence shown here is derived from an EMBL/GenBank/DDBJ whole genome shotgun (WGS) entry which is preliminary data.</text>
</comment>
<keyword evidence="3" id="KW-1185">Reference proteome</keyword>
<dbReference type="Proteomes" id="UP001152797">
    <property type="component" value="Unassembled WGS sequence"/>
</dbReference>
<name>A0A9P1BPX5_9DINO</name>
<evidence type="ECO:0000313" key="1">
    <source>
        <dbReference type="EMBL" id="CAI3975821.1"/>
    </source>
</evidence>
<sequence>MGAATSVLFLPCEELPQAHWDALETYCRRPNFHCVRMDHGAPTSEAFEIWKGWVVSVVRNLQTGNRVSAGTLKIVLLLGSKGSDLDRNHILQLCEAIRIFGFYRLIHVKIYSFDPLCETAQRLTTTHNAMHVDDSLHDLRCATDSNDIKIWDWLRQRSGCAKTRNDTLCQKGSGIEQAERAVSNHQLNSQQPITIK</sequence>
<dbReference type="EMBL" id="CAMXCT020000225">
    <property type="protein sequence ID" value="CAL1129196.1"/>
    <property type="molecule type" value="Genomic_DNA"/>
</dbReference>
<evidence type="ECO:0000313" key="3">
    <source>
        <dbReference type="Proteomes" id="UP001152797"/>
    </source>
</evidence>
<evidence type="ECO:0000313" key="2">
    <source>
        <dbReference type="EMBL" id="CAL1129196.1"/>
    </source>
</evidence>
<reference evidence="1" key="1">
    <citation type="submission" date="2022-10" db="EMBL/GenBank/DDBJ databases">
        <authorList>
            <person name="Chen Y."/>
            <person name="Dougan E. K."/>
            <person name="Chan C."/>
            <person name="Rhodes N."/>
            <person name="Thang M."/>
        </authorList>
    </citation>
    <scope>NUCLEOTIDE SEQUENCE</scope>
</reference>
<reference evidence="2" key="2">
    <citation type="submission" date="2024-04" db="EMBL/GenBank/DDBJ databases">
        <authorList>
            <person name="Chen Y."/>
            <person name="Shah S."/>
            <person name="Dougan E. K."/>
            <person name="Thang M."/>
            <person name="Chan C."/>
        </authorList>
    </citation>
    <scope>NUCLEOTIDE SEQUENCE [LARGE SCALE GENOMIC DNA]</scope>
</reference>
<proteinExistence type="predicted"/>
<protein>
    <submittedName>
        <fullName evidence="1">Uncharacterized protein</fullName>
    </submittedName>
</protein>
<dbReference type="EMBL" id="CAMXCT030000225">
    <property type="protein sequence ID" value="CAL4763133.1"/>
    <property type="molecule type" value="Genomic_DNA"/>
</dbReference>
<gene>
    <name evidence="1" type="ORF">C1SCF055_LOCUS4098</name>
</gene>
<accession>A0A9P1BPX5</accession>
<dbReference type="AlphaFoldDB" id="A0A9P1BPX5"/>
<organism evidence="1">
    <name type="scientific">Cladocopium goreaui</name>
    <dbReference type="NCBI Taxonomy" id="2562237"/>
    <lineage>
        <taxon>Eukaryota</taxon>
        <taxon>Sar</taxon>
        <taxon>Alveolata</taxon>
        <taxon>Dinophyceae</taxon>
        <taxon>Suessiales</taxon>
        <taxon>Symbiodiniaceae</taxon>
        <taxon>Cladocopium</taxon>
    </lineage>
</organism>
<dbReference type="EMBL" id="CAMXCT010000225">
    <property type="protein sequence ID" value="CAI3975821.1"/>
    <property type="molecule type" value="Genomic_DNA"/>
</dbReference>